<reference evidence="2 3" key="1">
    <citation type="journal article" date="2023" name="Nucleic Acids Res.">
        <title>The hologenome of Daphnia magna reveals possible DNA methylation and microbiome-mediated evolution of the host genome.</title>
        <authorList>
            <person name="Chaturvedi A."/>
            <person name="Li X."/>
            <person name="Dhandapani V."/>
            <person name="Marshall H."/>
            <person name="Kissane S."/>
            <person name="Cuenca-Cambronero M."/>
            <person name="Asole G."/>
            <person name="Calvet F."/>
            <person name="Ruiz-Romero M."/>
            <person name="Marangio P."/>
            <person name="Guigo R."/>
            <person name="Rago D."/>
            <person name="Mirbahai L."/>
            <person name="Eastwood N."/>
            <person name="Colbourne J.K."/>
            <person name="Zhou J."/>
            <person name="Mallon E."/>
            <person name="Orsini L."/>
        </authorList>
    </citation>
    <scope>NUCLEOTIDE SEQUENCE [LARGE SCALE GENOMIC DNA]</scope>
    <source>
        <strain evidence="2">LRV0_1</strain>
    </source>
</reference>
<sequence length="1135" mass="128601">MRANCLEVNQAAYITLKAALKTLDPDVMRQICSVKSIISSVDMSLVSKQINFIKTGNKGIFMGIWVNQLYYNNTKSYKLTIDEISENGIIGSRFFLTLHSKVAEEWHNNATVKSITKGAGKGLIIFQHIPYQIKSQNIEFHLTIPSASGPWMKVMNYFSSYVEAKSEQYVYTSLFDAEKCMAMKQQQKMKCHLYAVIHSIIFKPKEGRQGKGQGMYVVVDPSCYEDMIKQREYCMHVFTSSLAAFPKIEIGDIIRLHRAWAEIRPRDGLPDFRVFREDDLVIFPWNEEERPRCSANRFIFTEEDIEHVKYLKRWSLERYRQQKDMHQITGEATDKNPITLSDIKPNENFNLSCRVVKFFDEDPGVAIWVEDGTRCSLTTVSDANIEPYDSQQTQLVDQGCSRICIRCSKLLLGSIQLEPQMLLYLREVAPTVQMALDIAVAQFEIKGAIELLPLNTRYHKSLMQRLEKVTTEVFQTETVEVEKNLVELGDEMEQQPAENRPNGGESVSSPPEKGFAPSPAIEIADMVVDLIPHPIQPAIAPNARDSTDVQKDHIASSGEGSTDRAMKEIPSDFFEPFSPPRQELIRQDFEREKHRLRLLIDPALEELPNFEVSQVISRRSVKSQNLASLEDMTFSQVVASTQKPPRYQSDTEESNDADQSSLSASLGIRNAQQILSPAESQTSVDAKKGKIKNLSQSPAFQKHSRETRSASRSISPHPAFRAVNEVLEIKTNCRSKTDELSGSENQMNTSIDAPLFRTRPSKGDQIIVTAKAKAKKTNNKQVVEKATFDNGQQKEIVLFGDQSGTAKESTVQKKNASKMTDSLPGRDRRDSDGSSGSDSIVEIVQENSCEEMIQESDMESIVILDPLSQMDLEQIFCAVEEAHLAKKYLQNLEQENIVLPGDRFRITARISELLPKACFPDSDDPIGLKSLIVAFCLECRHLWQYNQFIGSVSEQVRQPRAQPSVSSVEDGGSENVVINYFCNPEEHSRNIRMLIDGSSSIDNYEYDENVFLNRRYDYICPLCNSNGISHSLCTLKPSFFFRVHATQLIEKINSQNTACIHILASGIHAEYFLGTKADHVLRSQEIWKRAEQRISKLVQNQQPLTLSLLRCQDNPNEICLEFTKNVFAVNHLLPW</sequence>
<dbReference type="Proteomes" id="UP001234178">
    <property type="component" value="Unassembled WGS sequence"/>
</dbReference>
<dbReference type="PANTHER" id="PTHR14513">
    <property type="entry name" value="PROTECTION OF TELOMERES 1"/>
    <property type="match status" value="1"/>
</dbReference>
<dbReference type="EMBL" id="JAOYFB010000004">
    <property type="protein sequence ID" value="KAK4014816.1"/>
    <property type="molecule type" value="Genomic_DNA"/>
</dbReference>
<dbReference type="SUPFAM" id="SSF50249">
    <property type="entry name" value="Nucleic acid-binding proteins"/>
    <property type="match status" value="1"/>
</dbReference>
<proteinExistence type="predicted"/>
<evidence type="ECO:0000256" key="1">
    <source>
        <dbReference type="SAM" id="MobiDB-lite"/>
    </source>
</evidence>
<dbReference type="InterPro" id="IPR012340">
    <property type="entry name" value="NA-bd_OB-fold"/>
</dbReference>
<keyword evidence="3" id="KW-1185">Reference proteome</keyword>
<accession>A0ABQ9ZQ40</accession>
<feature type="compositionally biased region" description="Polar residues" evidence="1">
    <location>
        <begin position="657"/>
        <end position="684"/>
    </location>
</feature>
<comment type="caution">
    <text evidence="2">The sequence shown here is derived from an EMBL/GenBank/DDBJ whole genome shotgun (WGS) entry which is preliminary data.</text>
</comment>
<gene>
    <name evidence="2" type="ORF">OUZ56_027326</name>
</gene>
<organism evidence="2 3">
    <name type="scientific">Daphnia magna</name>
    <dbReference type="NCBI Taxonomy" id="35525"/>
    <lineage>
        <taxon>Eukaryota</taxon>
        <taxon>Metazoa</taxon>
        <taxon>Ecdysozoa</taxon>
        <taxon>Arthropoda</taxon>
        <taxon>Crustacea</taxon>
        <taxon>Branchiopoda</taxon>
        <taxon>Diplostraca</taxon>
        <taxon>Cladocera</taxon>
        <taxon>Anomopoda</taxon>
        <taxon>Daphniidae</taxon>
        <taxon>Daphnia</taxon>
    </lineage>
</organism>
<feature type="region of interest" description="Disordered" evidence="1">
    <location>
        <begin position="492"/>
        <end position="516"/>
    </location>
</feature>
<evidence type="ECO:0000313" key="3">
    <source>
        <dbReference type="Proteomes" id="UP001234178"/>
    </source>
</evidence>
<dbReference type="Gene3D" id="2.40.50.140">
    <property type="entry name" value="Nucleic acid-binding proteins"/>
    <property type="match status" value="1"/>
</dbReference>
<feature type="region of interest" description="Disordered" evidence="1">
    <location>
        <begin position="800"/>
        <end position="838"/>
    </location>
</feature>
<feature type="region of interest" description="Disordered" evidence="1">
    <location>
        <begin position="639"/>
        <end position="715"/>
    </location>
</feature>
<dbReference type="InterPro" id="IPR028389">
    <property type="entry name" value="POT1"/>
</dbReference>
<dbReference type="PANTHER" id="PTHR14513:SF0">
    <property type="entry name" value="PROTECTION OF TELOMERES PROTEIN 1"/>
    <property type="match status" value="1"/>
</dbReference>
<evidence type="ECO:0000313" key="2">
    <source>
        <dbReference type="EMBL" id="KAK4014816.1"/>
    </source>
</evidence>
<name>A0ABQ9ZQ40_9CRUS</name>
<feature type="compositionally biased region" description="Polar residues" evidence="1">
    <location>
        <begin position="802"/>
        <end position="820"/>
    </location>
</feature>
<protein>
    <submittedName>
        <fullName evidence="2">Uncharacterized protein</fullName>
    </submittedName>
</protein>